<dbReference type="GO" id="GO:0005524">
    <property type="term" value="F:ATP binding"/>
    <property type="evidence" value="ECO:0007669"/>
    <property type="project" value="InterPro"/>
</dbReference>
<dbReference type="AlphaFoldDB" id="A0A8J6FM08"/>
<dbReference type="Pfam" id="PF00118">
    <property type="entry name" value="Cpn60_TCP1"/>
    <property type="match status" value="1"/>
</dbReference>
<proteinExistence type="predicted"/>
<dbReference type="PANTHER" id="PTHR14667">
    <property type="entry name" value="BARDET-BIEDL SYNDROME 10 PROTEIN"/>
    <property type="match status" value="1"/>
</dbReference>
<reference evidence="2" key="1">
    <citation type="thesis" date="2020" institute="ProQuest LLC" country="789 East Eisenhower Parkway, Ann Arbor, MI, USA">
        <title>Comparative Genomics and Chromosome Evolution.</title>
        <authorList>
            <person name="Mudd A.B."/>
        </authorList>
    </citation>
    <scope>NUCLEOTIDE SEQUENCE</scope>
    <source>
        <strain evidence="2">HN-11 Male</strain>
        <tissue evidence="2">Kidney and liver</tissue>
    </source>
</reference>
<dbReference type="InterPro" id="IPR027413">
    <property type="entry name" value="GROEL-like_equatorial_sf"/>
</dbReference>
<protein>
    <recommendedName>
        <fullName evidence="4">Bardet-Biedl syndrome 10</fullName>
    </recommendedName>
</protein>
<feature type="region of interest" description="Disordered" evidence="1">
    <location>
        <begin position="490"/>
        <end position="514"/>
    </location>
</feature>
<comment type="caution">
    <text evidence="2">The sequence shown here is derived from an EMBL/GenBank/DDBJ whole genome shotgun (WGS) entry which is preliminary data.</text>
</comment>
<dbReference type="EMBL" id="WNTK01000002">
    <property type="protein sequence ID" value="KAG9490277.1"/>
    <property type="molecule type" value="Genomic_DNA"/>
</dbReference>
<keyword evidence="3" id="KW-1185">Reference proteome</keyword>
<evidence type="ECO:0000313" key="2">
    <source>
        <dbReference type="EMBL" id="KAG9490277.1"/>
    </source>
</evidence>
<dbReference type="Proteomes" id="UP000770717">
    <property type="component" value="Unassembled WGS sequence"/>
</dbReference>
<dbReference type="InterPro" id="IPR002423">
    <property type="entry name" value="Cpn60/GroEL/TCP-1"/>
</dbReference>
<evidence type="ECO:0000313" key="3">
    <source>
        <dbReference type="Proteomes" id="UP000770717"/>
    </source>
</evidence>
<dbReference type="InterPro" id="IPR042619">
    <property type="entry name" value="BBS10"/>
</dbReference>
<dbReference type="OrthoDB" id="9393833at2759"/>
<sequence length="672" mass="74096">MFSFVLQVAQMQGHKEHVDIGKILQVAESLESIVSGCFGPEGGQVLFIKSTGDLLITKDGRSILECLLLDHPVARMVVSAASRHYSITGDGVKSFVLLLCAILRELQATADRNQGLLLSRKATLKNQYQRQGHASRRLSNILLTFQSRVLDPIIAQHLRPHFISVFSTTEGNITLCRASIQRTIDTYFRGRLGCNIHQFISRLACEYLYDCFLRAADIPVVVGLVSKYFSSLLTEVPGLPVENSRILPAVILHRAFTVYCPAEGEVRALMVTEPINQCLSEPDVAFLVSSDVQLQQSQLYLRQRTENLLKLLQRKDIRIVFSSVKQHDIVLYYAKLSGISIVDCLPSEEMDLLSMITGVTPKSEPLNDFLLPETFPVVSCKPIVIGNKKYVHLVLRSSLAFQPHSLVLCGPVKGFTEQLVSSFHGAFKMLTQLFQPFTAVEEQPANNADSCLLKRTEEQSGTCERCQNDSVGAPCHPENNDQAVHMHLTHSEEKDSAGASREGSASPSCGCGDTGSIERRRPQGPFIIQGSYSSAGTGSVPFADVGLVFPGAGTFELLLKDYLHKFAKICQDAELASICTVVGNAFLCIPRQICKAKTRQIHLPQRTKEMLQLDSLHIAETGLEPVSCKYQLLASVLQCLSQLVAINLIIGVKKSQSAENEETDEDKLEADH</sequence>
<dbReference type="PANTHER" id="PTHR14667:SF2">
    <property type="entry name" value="BARDET-BIEDL SYNDROME 10 PROTEIN"/>
    <property type="match status" value="1"/>
</dbReference>
<dbReference type="Gene3D" id="1.10.560.10">
    <property type="entry name" value="GroEL-like equatorial domain"/>
    <property type="match status" value="1"/>
</dbReference>
<evidence type="ECO:0008006" key="4">
    <source>
        <dbReference type="Google" id="ProtNLM"/>
    </source>
</evidence>
<organism evidence="2 3">
    <name type="scientific">Eleutherodactylus coqui</name>
    <name type="common">Puerto Rican coqui</name>
    <dbReference type="NCBI Taxonomy" id="57060"/>
    <lineage>
        <taxon>Eukaryota</taxon>
        <taxon>Metazoa</taxon>
        <taxon>Chordata</taxon>
        <taxon>Craniata</taxon>
        <taxon>Vertebrata</taxon>
        <taxon>Euteleostomi</taxon>
        <taxon>Amphibia</taxon>
        <taxon>Batrachia</taxon>
        <taxon>Anura</taxon>
        <taxon>Neobatrachia</taxon>
        <taxon>Hyloidea</taxon>
        <taxon>Eleutherodactylidae</taxon>
        <taxon>Eleutherodactylinae</taxon>
        <taxon>Eleutherodactylus</taxon>
        <taxon>Eleutherodactylus</taxon>
    </lineage>
</organism>
<dbReference type="GO" id="GO:0051131">
    <property type="term" value="P:chaperone-mediated protein complex assembly"/>
    <property type="evidence" value="ECO:0007669"/>
    <property type="project" value="InterPro"/>
</dbReference>
<name>A0A8J6FM08_ELECQ</name>
<accession>A0A8J6FM08</accession>
<evidence type="ECO:0000256" key="1">
    <source>
        <dbReference type="SAM" id="MobiDB-lite"/>
    </source>
</evidence>
<dbReference type="SUPFAM" id="SSF48592">
    <property type="entry name" value="GroEL equatorial domain-like"/>
    <property type="match status" value="1"/>
</dbReference>
<gene>
    <name evidence="2" type="ORF">GDO78_005914</name>
</gene>